<evidence type="ECO:0000313" key="1">
    <source>
        <dbReference type="EMBL" id="KAI3739783.1"/>
    </source>
</evidence>
<proteinExistence type="predicted"/>
<dbReference type="Proteomes" id="UP001055811">
    <property type="component" value="Linkage Group LG05"/>
</dbReference>
<evidence type="ECO:0000313" key="2">
    <source>
        <dbReference type="Proteomes" id="UP001055811"/>
    </source>
</evidence>
<sequence>MGRLLVREESLEKLWKRSRLWGYDSFSVLKQKKGTENVLGLSLDMRMFEKEKLHVSLELTTEALTIHNDFIRSYSNCLDHAQKTKGCLDR</sequence>
<organism evidence="1 2">
    <name type="scientific">Cichorium intybus</name>
    <name type="common">Chicory</name>
    <dbReference type="NCBI Taxonomy" id="13427"/>
    <lineage>
        <taxon>Eukaryota</taxon>
        <taxon>Viridiplantae</taxon>
        <taxon>Streptophyta</taxon>
        <taxon>Embryophyta</taxon>
        <taxon>Tracheophyta</taxon>
        <taxon>Spermatophyta</taxon>
        <taxon>Magnoliopsida</taxon>
        <taxon>eudicotyledons</taxon>
        <taxon>Gunneridae</taxon>
        <taxon>Pentapetalae</taxon>
        <taxon>asterids</taxon>
        <taxon>campanulids</taxon>
        <taxon>Asterales</taxon>
        <taxon>Asteraceae</taxon>
        <taxon>Cichorioideae</taxon>
        <taxon>Cichorieae</taxon>
        <taxon>Cichoriinae</taxon>
        <taxon>Cichorium</taxon>
    </lineage>
</organism>
<gene>
    <name evidence="1" type="ORF">L2E82_30194</name>
</gene>
<protein>
    <submittedName>
        <fullName evidence="1">Uncharacterized protein</fullName>
    </submittedName>
</protein>
<reference evidence="2" key="1">
    <citation type="journal article" date="2022" name="Mol. Ecol. Resour.">
        <title>The genomes of chicory, endive, great burdock and yacon provide insights into Asteraceae palaeo-polyploidization history and plant inulin production.</title>
        <authorList>
            <person name="Fan W."/>
            <person name="Wang S."/>
            <person name="Wang H."/>
            <person name="Wang A."/>
            <person name="Jiang F."/>
            <person name="Liu H."/>
            <person name="Zhao H."/>
            <person name="Xu D."/>
            <person name="Zhang Y."/>
        </authorList>
    </citation>
    <scope>NUCLEOTIDE SEQUENCE [LARGE SCALE GENOMIC DNA]</scope>
    <source>
        <strain evidence="2">cv. Punajuju</strain>
    </source>
</reference>
<keyword evidence="2" id="KW-1185">Reference proteome</keyword>
<reference evidence="1 2" key="2">
    <citation type="journal article" date="2022" name="Mol. Ecol. Resour.">
        <title>The genomes of chicory, endive, great burdock and yacon provide insights into Asteraceae paleo-polyploidization history and plant inulin production.</title>
        <authorList>
            <person name="Fan W."/>
            <person name="Wang S."/>
            <person name="Wang H."/>
            <person name="Wang A."/>
            <person name="Jiang F."/>
            <person name="Liu H."/>
            <person name="Zhao H."/>
            <person name="Xu D."/>
            <person name="Zhang Y."/>
        </authorList>
    </citation>
    <scope>NUCLEOTIDE SEQUENCE [LARGE SCALE GENOMIC DNA]</scope>
    <source>
        <strain evidence="2">cv. Punajuju</strain>
        <tissue evidence="1">Leaves</tissue>
    </source>
</reference>
<dbReference type="EMBL" id="CM042013">
    <property type="protein sequence ID" value="KAI3739783.1"/>
    <property type="molecule type" value="Genomic_DNA"/>
</dbReference>
<comment type="caution">
    <text evidence="1">The sequence shown here is derived from an EMBL/GenBank/DDBJ whole genome shotgun (WGS) entry which is preliminary data.</text>
</comment>
<accession>A0ACB9D003</accession>
<name>A0ACB9D003_CICIN</name>